<gene>
    <name evidence="2" type="ORF">C0V70_03725</name>
</gene>
<accession>A0A2K9NP08</accession>
<dbReference type="Proteomes" id="UP000235584">
    <property type="component" value="Chromosome"/>
</dbReference>
<keyword evidence="3" id="KW-1185">Reference proteome</keyword>
<dbReference type="PANTHER" id="PTHR35936:SF25">
    <property type="entry name" value="ABC TRANSPORTER SUBSTRATE-BINDING PROTEIN"/>
    <property type="match status" value="1"/>
</dbReference>
<dbReference type="Gene3D" id="3.40.190.10">
    <property type="entry name" value="Periplasmic binding protein-like II"/>
    <property type="match status" value="2"/>
</dbReference>
<dbReference type="OrthoDB" id="245568at2"/>
<evidence type="ECO:0000256" key="1">
    <source>
        <dbReference type="ARBA" id="ARBA00022729"/>
    </source>
</evidence>
<dbReference type="KEGG" id="bsto:C0V70_03725"/>
<reference evidence="2 3" key="1">
    <citation type="submission" date="2018-01" db="EMBL/GenBank/DDBJ databases">
        <title>Complete genome sequence of Bacteriovorax stolpii DSM12778.</title>
        <authorList>
            <person name="Tang B."/>
            <person name="Chang J."/>
        </authorList>
    </citation>
    <scope>NUCLEOTIDE SEQUENCE [LARGE SCALE GENOMIC DNA]</scope>
    <source>
        <strain evidence="2 3">DSM 12778</strain>
    </source>
</reference>
<evidence type="ECO:0000313" key="2">
    <source>
        <dbReference type="EMBL" id="AUN97232.1"/>
    </source>
</evidence>
<name>A0A2K9NP08_BACTC</name>
<dbReference type="Pfam" id="PF00497">
    <property type="entry name" value="SBP_bac_3"/>
    <property type="match status" value="1"/>
</dbReference>
<proteinExistence type="predicted"/>
<sequence>MNQVLSVLLLFSSVASAKTLKVAFGENRPPYVFSENGEVKGIEVDVVREALLQSGHAIDFSTLPAKRLEMASNKMPFDIAVGVLEQRPNLFYSTDYLQMKYYAVAKLSKEVRLERINDLQRYSVGAWPFAWKYCGDEYRRLYTPKADGSFALHYTEPVTSESQNKMFWLNRFDVSITNKVTFNYYKKILSSAYDTSVDISYYDIIPEEVKFSVAFKDEQIKKDFEAGLSQLKRNKRFRRIFDSYIR</sequence>
<dbReference type="AlphaFoldDB" id="A0A2K9NP08"/>
<keyword evidence="1" id="KW-0732">Signal</keyword>
<dbReference type="EMBL" id="CP025704">
    <property type="protein sequence ID" value="AUN97232.1"/>
    <property type="molecule type" value="Genomic_DNA"/>
</dbReference>
<dbReference type="RefSeq" id="WP_102242527.1">
    <property type="nucleotide sequence ID" value="NZ_CP025704.1"/>
</dbReference>
<evidence type="ECO:0000313" key="3">
    <source>
        <dbReference type="Proteomes" id="UP000235584"/>
    </source>
</evidence>
<dbReference type="PANTHER" id="PTHR35936">
    <property type="entry name" value="MEMBRANE-BOUND LYTIC MUREIN TRANSGLYCOSYLASE F"/>
    <property type="match status" value="1"/>
</dbReference>
<dbReference type="SUPFAM" id="SSF53850">
    <property type="entry name" value="Periplasmic binding protein-like II"/>
    <property type="match status" value="1"/>
</dbReference>
<organism evidence="2 3">
    <name type="scientific">Bacteriovorax stolpii</name>
    <name type="common">Bdellovibrio stolpii</name>
    <dbReference type="NCBI Taxonomy" id="960"/>
    <lineage>
        <taxon>Bacteria</taxon>
        <taxon>Pseudomonadati</taxon>
        <taxon>Bdellovibrionota</taxon>
        <taxon>Bacteriovoracia</taxon>
        <taxon>Bacteriovoracales</taxon>
        <taxon>Bacteriovoracaceae</taxon>
        <taxon>Bacteriovorax</taxon>
    </lineage>
</organism>
<protein>
    <submittedName>
        <fullName evidence="2">Uncharacterized protein</fullName>
    </submittedName>
</protein>
<dbReference type="InterPro" id="IPR001638">
    <property type="entry name" value="Solute-binding_3/MltF_N"/>
</dbReference>